<proteinExistence type="inferred from homology"/>
<feature type="active site" evidence="6">
    <location>
        <position position="80"/>
    </location>
</feature>
<sequence>MSSRPLHVLDLFAGIGGLSLGLQRAGMRIVGHVEINPYCRAVLARHWPEVSCHDDVRTAAAWWRSTDRPRVDVVAGGYPCQPESLAGKRRGTDDPRWL</sequence>
<evidence type="ECO:0000256" key="6">
    <source>
        <dbReference type="PROSITE-ProRule" id="PRU01016"/>
    </source>
</evidence>
<evidence type="ECO:0000256" key="3">
    <source>
        <dbReference type="ARBA" id="ARBA00022679"/>
    </source>
</evidence>
<dbReference type="EMBL" id="CP000850">
    <property type="protein sequence ID" value="ABV97810.1"/>
    <property type="molecule type" value="Genomic_DNA"/>
</dbReference>
<organism evidence="7">
    <name type="scientific">Salinispora arenicola (strain CNS-205)</name>
    <dbReference type="NCBI Taxonomy" id="391037"/>
    <lineage>
        <taxon>Bacteria</taxon>
        <taxon>Bacillati</taxon>
        <taxon>Actinomycetota</taxon>
        <taxon>Actinomycetes</taxon>
        <taxon>Micromonosporales</taxon>
        <taxon>Micromonosporaceae</taxon>
        <taxon>Salinispora</taxon>
    </lineage>
</organism>
<dbReference type="InterPro" id="IPR001525">
    <property type="entry name" value="C5_MeTfrase"/>
</dbReference>
<dbReference type="GO" id="GO:0009307">
    <property type="term" value="P:DNA restriction-modification system"/>
    <property type="evidence" value="ECO:0007669"/>
    <property type="project" value="UniProtKB-KW"/>
</dbReference>
<dbReference type="GO" id="GO:0003886">
    <property type="term" value="F:DNA (cytosine-5-)-methyltransferase activity"/>
    <property type="evidence" value="ECO:0007669"/>
    <property type="project" value="UniProtKB-EC"/>
</dbReference>
<gene>
    <name evidence="7" type="ordered locus">Sare_1925</name>
</gene>
<evidence type="ECO:0000256" key="4">
    <source>
        <dbReference type="ARBA" id="ARBA00022691"/>
    </source>
</evidence>
<dbReference type="EC" id="2.1.1.37" evidence="1"/>
<reference evidence="7" key="1">
    <citation type="submission" date="2007-10" db="EMBL/GenBank/DDBJ databases">
        <title>Complete sequence of Salinispora arenicola CNS-205.</title>
        <authorList>
            <consortium name="US DOE Joint Genome Institute"/>
            <person name="Copeland A."/>
            <person name="Lucas S."/>
            <person name="Lapidus A."/>
            <person name="Barry K."/>
            <person name="Glavina del Rio T."/>
            <person name="Dalin E."/>
            <person name="Tice H."/>
            <person name="Pitluck S."/>
            <person name="Foster B."/>
            <person name="Schmutz J."/>
            <person name="Larimer F."/>
            <person name="Land M."/>
            <person name="Hauser L."/>
            <person name="Kyrpides N."/>
            <person name="Ivanova N."/>
            <person name="Jensen P.R."/>
            <person name="Moore B.S."/>
            <person name="Penn K."/>
            <person name="Jenkins C."/>
            <person name="Udwary D."/>
            <person name="Xiang L."/>
            <person name="Gontang E."/>
            <person name="Richardson P."/>
        </authorList>
    </citation>
    <scope>NUCLEOTIDE SEQUENCE [LARGE SCALE GENOMIC DNA]</scope>
    <source>
        <strain evidence="7">CNS-205</strain>
    </source>
</reference>
<comment type="similarity">
    <text evidence="6">Belongs to the class I-like SAM-binding methyltransferase superfamily. C5-methyltransferase family.</text>
</comment>
<dbReference type="PANTHER" id="PTHR46098">
    <property type="entry name" value="TRNA (CYTOSINE(38)-C(5))-METHYLTRANSFERASE"/>
    <property type="match status" value="1"/>
</dbReference>
<dbReference type="eggNOG" id="COG0270">
    <property type="taxonomic scope" value="Bacteria"/>
</dbReference>
<dbReference type="Pfam" id="PF00145">
    <property type="entry name" value="DNA_methylase"/>
    <property type="match status" value="1"/>
</dbReference>
<dbReference type="InterPro" id="IPR029063">
    <property type="entry name" value="SAM-dependent_MTases_sf"/>
</dbReference>
<evidence type="ECO:0000256" key="1">
    <source>
        <dbReference type="ARBA" id="ARBA00011975"/>
    </source>
</evidence>
<keyword evidence="2 6" id="KW-0489">Methyltransferase</keyword>
<accession>A8LYU7</accession>
<dbReference type="GO" id="GO:0032259">
    <property type="term" value="P:methylation"/>
    <property type="evidence" value="ECO:0007669"/>
    <property type="project" value="UniProtKB-KW"/>
</dbReference>
<protein>
    <recommendedName>
        <fullName evidence="1">DNA (cytosine-5-)-methyltransferase</fullName>
        <ecNumber evidence="1">2.1.1.37</ecNumber>
    </recommendedName>
</protein>
<evidence type="ECO:0000256" key="2">
    <source>
        <dbReference type="ARBA" id="ARBA00022603"/>
    </source>
</evidence>
<dbReference type="STRING" id="391037.Sare_1925"/>
<dbReference type="Gene3D" id="3.40.50.150">
    <property type="entry name" value="Vaccinia Virus protein VP39"/>
    <property type="match status" value="1"/>
</dbReference>
<dbReference type="PANTHER" id="PTHR46098:SF1">
    <property type="entry name" value="TRNA (CYTOSINE(38)-C(5))-METHYLTRANSFERASE"/>
    <property type="match status" value="1"/>
</dbReference>
<dbReference type="REBASE" id="16496">
    <property type="entry name" value="M.Sar205ORF1925P"/>
</dbReference>
<dbReference type="HOGENOM" id="CLU_2331986_0_0_11"/>
<keyword evidence="3 6" id="KW-0808">Transferase</keyword>
<evidence type="ECO:0000313" key="7">
    <source>
        <dbReference type="EMBL" id="ABV97810.1"/>
    </source>
</evidence>
<dbReference type="AlphaFoldDB" id="A8LYU7"/>
<name>A8LYU7_SALAI</name>
<keyword evidence="5" id="KW-0680">Restriction system</keyword>
<dbReference type="KEGG" id="saq:Sare_1925"/>
<dbReference type="InterPro" id="IPR050750">
    <property type="entry name" value="C5-MTase"/>
</dbReference>
<keyword evidence="4 6" id="KW-0949">S-adenosyl-L-methionine</keyword>
<dbReference type="PROSITE" id="PS51679">
    <property type="entry name" value="SAM_MT_C5"/>
    <property type="match status" value="1"/>
</dbReference>
<evidence type="ECO:0000256" key="5">
    <source>
        <dbReference type="ARBA" id="ARBA00022747"/>
    </source>
</evidence>
<dbReference type="SUPFAM" id="SSF53335">
    <property type="entry name" value="S-adenosyl-L-methionine-dependent methyltransferases"/>
    <property type="match status" value="1"/>
</dbReference>